<accession>A0ABD5NLF3</accession>
<sequence length="581" mass="62355">MSELSRRDLLRRSAIAGGGSVAIGAGGSTLAPRFSPVGRANAAICGGLCLAGIFVAGTALGAAAGIGVAKWKSPDGEFDEDDVTEDQAYYSAQRVGEGRSEFEAEMQTDYLGPSDDMATPFADAAWQTVRASAAESATNGESETTAIQNAEEALERQVAISVTNMVEKWNTGMNALVQAMYHDTNEGINRFGSAEDPGSEEKGTIIYPWQEPPTEWSFDTGDDANLYGDYTPIQETNLDDPYSFDGTEIGKAIMFTVDADSWLPFSPSDLEDRDGEPLQVYSVPTLEGYQSTSGGNPILTELTWCNPFTGQFGSPSSRNSVEMIQYQHSSLGTAEAISPMLYADVIARIESVYNAIRQDIQTYVPAVMESVSQGSIDPSQILTAEDIYAKFENSNYQSRLAAELLASGADVPADAWGYQAVVSHPDLSADELRGALYPQFVDSIQNPSISSNSTLPSGDYKVAYFAFTPATSETPETVMLSGGSDLTIGQLYDADGNEIDSVEFTQPVQHVSDPTTVDEVQLREQIEYQNEQIEKLREALEDDPWFGGIPGASDLLDPSKIVAGGLLVLGMIAVTVGLKDN</sequence>
<feature type="domain" description="Envelope protein N-terminal" evidence="1">
    <location>
        <begin position="121"/>
        <end position="406"/>
    </location>
</feature>
<protein>
    <recommendedName>
        <fullName evidence="1">Envelope protein N-terminal domain-containing protein</fullName>
    </recommendedName>
</protein>
<gene>
    <name evidence="2" type="ORF">ACFOUR_05760</name>
</gene>
<evidence type="ECO:0000313" key="2">
    <source>
        <dbReference type="EMBL" id="MFC3957877.1"/>
    </source>
</evidence>
<evidence type="ECO:0000313" key="3">
    <source>
        <dbReference type="Proteomes" id="UP001595846"/>
    </source>
</evidence>
<dbReference type="Pfam" id="PF26255">
    <property type="entry name" value="Viral_env_HRPV"/>
    <property type="match status" value="1"/>
</dbReference>
<dbReference type="RefSeq" id="WP_256530568.1">
    <property type="nucleotide sequence ID" value="NZ_CP101824.1"/>
</dbReference>
<dbReference type="GeneID" id="73903256"/>
<dbReference type="PROSITE" id="PS51318">
    <property type="entry name" value="TAT"/>
    <property type="match status" value="1"/>
</dbReference>
<name>A0ABD5NLF3_9EURY</name>
<organism evidence="2 3">
    <name type="scientific">Halovivax cerinus</name>
    <dbReference type="NCBI Taxonomy" id="1487865"/>
    <lineage>
        <taxon>Archaea</taxon>
        <taxon>Methanobacteriati</taxon>
        <taxon>Methanobacteriota</taxon>
        <taxon>Stenosarchaea group</taxon>
        <taxon>Halobacteria</taxon>
        <taxon>Halobacteriales</taxon>
        <taxon>Natrialbaceae</taxon>
        <taxon>Halovivax</taxon>
    </lineage>
</organism>
<evidence type="ECO:0000259" key="1">
    <source>
        <dbReference type="Pfam" id="PF26255"/>
    </source>
</evidence>
<dbReference type="Proteomes" id="UP001595846">
    <property type="component" value="Unassembled WGS sequence"/>
</dbReference>
<dbReference type="InterPro" id="IPR006311">
    <property type="entry name" value="TAT_signal"/>
</dbReference>
<dbReference type="EMBL" id="JBHSAQ010000002">
    <property type="protein sequence ID" value="MFC3957877.1"/>
    <property type="molecule type" value="Genomic_DNA"/>
</dbReference>
<proteinExistence type="predicted"/>
<dbReference type="InterPro" id="IPR058677">
    <property type="entry name" value="ORF4_N"/>
</dbReference>
<dbReference type="AlphaFoldDB" id="A0ABD5NLF3"/>
<keyword evidence="3" id="KW-1185">Reference proteome</keyword>
<comment type="caution">
    <text evidence="2">The sequence shown here is derived from an EMBL/GenBank/DDBJ whole genome shotgun (WGS) entry which is preliminary data.</text>
</comment>
<reference evidence="2 3" key="1">
    <citation type="journal article" date="2019" name="Int. J. Syst. Evol. Microbiol.">
        <title>The Global Catalogue of Microorganisms (GCM) 10K type strain sequencing project: providing services to taxonomists for standard genome sequencing and annotation.</title>
        <authorList>
            <consortium name="The Broad Institute Genomics Platform"/>
            <consortium name="The Broad Institute Genome Sequencing Center for Infectious Disease"/>
            <person name="Wu L."/>
            <person name="Ma J."/>
        </authorList>
    </citation>
    <scope>NUCLEOTIDE SEQUENCE [LARGE SCALE GENOMIC DNA]</scope>
    <source>
        <strain evidence="2 3">IBRC-M 10256</strain>
    </source>
</reference>